<evidence type="ECO:0000259" key="1">
    <source>
        <dbReference type="Pfam" id="PF03992"/>
    </source>
</evidence>
<dbReference type="SUPFAM" id="SSF54909">
    <property type="entry name" value="Dimeric alpha+beta barrel"/>
    <property type="match status" value="1"/>
</dbReference>
<organism evidence="2 3">
    <name type="scientific">Desulfofustis limnaeus</name>
    <dbReference type="NCBI Taxonomy" id="2740163"/>
    <lineage>
        <taxon>Bacteria</taxon>
        <taxon>Pseudomonadati</taxon>
        <taxon>Thermodesulfobacteriota</taxon>
        <taxon>Desulfobulbia</taxon>
        <taxon>Desulfobulbales</taxon>
        <taxon>Desulfocapsaceae</taxon>
        <taxon>Desulfofustis</taxon>
    </lineage>
</organism>
<protein>
    <recommendedName>
        <fullName evidence="1">ABM domain-containing protein</fullName>
    </recommendedName>
</protein>
<proteinExistence type="predicted"/>
<keyword evidence="3" id="KW-1185">Reference proteome</keyword>
<gene>
    <name evidence="2" type="ORF">DPPLL_22200</name>
</gene>
<reference evidence="2 3" key="1">
    <citation type="submission" date="2022-01" db="EMBL/GenBank/DDBJ databases">
        <title>Desulfofustis limnae sp. nov., a novel mesophilic sulfate-reducing bacterium isolated from marsh soil.</title>
        <authorList>
            <person name="Watanabe M."/>
            <person name="Takahashi A."/>
            <person name="Kojima H."/>
            <person name="Fukui M."/>
        </authorList>
    </citation>
    <scope>NUCLEOTIDE SEQUENCE [LARGE SCALE GENOMIC DNA]</scope>
    <source>
        <strain evidence="2 3">PPLL</strain>
    </source>
</reference>
<dbReference type="Proteomes" id="UP000830055">
    <property type="component" value="Chromosome"/>
</dbReference>
<dbReference type="InterPro" id="IPR007138">
    <property type="entry name" value="ABM_dom"/>
</dbReference>
<sequence length="119" mass="13641">MKIIIRTIMNVLPHKQKEMLQTLLSFPRPPDSEGCLSYTILGDIENAHVINLISVWQTHRHLDRHLLSDRFSVLLGTRSLLHEPLDIQIMTISSVEGMESVNALRKRETTPYKLTRQGG</sequence>
<dbReference type="InterPro" id="IPR011008">
    <property type="entry name" value="Dimeric_a/b-barrel"/>
</dbReference>
<dbReference type="EMBL" id="AP025516">
    <property type="protein sequence ID" value="BDD87855.1"/>
    <property type="molecule type" value="Genomic_DNA"/>
</dbReference>
<dbReference type="Pfam" id="PF03992">
    <property type="entry name" value="ABM"/>
    <property type="match status" value="1"/>
</dbReference>
<dbReference type="RefSeq" id="WP_284151268.1">
    <property type="nucleotide sequence ID" value="NZ_AP025516.1"/>
</dbReference>
<evidence type="ECO:0000313" key="3">
    <source>
        <dbReference type="Proteomes" id="UP000830055"/>
    </source>
</evidence>
<feature type="domain" description="ABM" evidence="1">
    <location>
        <begin position="9"/>
        <end position="71"/>
    </location>
</feature>
<dbReference type="Gene3D" id="3.30.70.100">
    <property type="match status" value="1"/>
</dbReference>
<accession>A0ABM7WA63</accession>
<name>A0ABM7WA63_9BACT</name>
<evidence type="ECO:0000313" key="2">
    <source>
        <dbReference type="EMBL" id="BDD87855.1"/>
    </source>
</evidence>